<evidence type="ECO:0000313" key="4">
    <source>
        <dbReference type="Proteomes" id="UP000291116"/>
    </source>
</evidence>
<keyword evidence="2" id="KW-0472">Membrane</keyword>
<feature type="region of interest" description="Disordered" evidence="1">
    <location>
        <begin position="1"/>
        <end position="59"/>
    </location>
</feature>
<dbReference type="OrthoDB" id="196021at2759"/>
<gene>
    <name evidence="3" type="ORF">PSNMU_V1.4_AUG-EV-PASAV3_0091490</name>
</gene>
<evidence type="ECO:0000256" key="1">
    <source>
        <dbReference type="SAM" id="MobiDB-lite"/>
    </source>
</evidence>
<dbReference type="AlphaFoldDB" id="A0A448ZJJ9"/>
<feature type="transmembrane region" description="Helical" evidence="2">
    <location>
        <begin position="126"/>
        <end position="147"/>
    </location>
</feature>
<protein>
    <submittedName>
        <fullName evidence="3">Uncharacterized protein</fullName>
    </submittedName>
</protein>
<reference evidence="3 4" key="1">
    <citation type="submission" date="2019-01" db="EMBL/GenBank/DDBJ databases">
        <authorList>
            <person name="Ferrante I. M."/>
        </authorList>
    </citation>
    <scope>NUCLEOTIDE SEQUENCE [LARGE SCALE GENOMIC DNA]</scope>
    <source>
        <strain evidence="3 4">B856</strain>
    </source>
</reference>
<accession>A0A448ZJJ9</accession>
<keyword evidence="4" id="KW-1185">Reference proteome</keyword>
<evidence type="ECO:0000256" key="2">
    <source>
        <dbReference type="SAM" id="Phobius"/>
    </source>
</evidence>
<feature type="transmembrane region" description="Helical" evidence="2">
    <location>
        <begin position="229"/>
        <end position="249"/>
    </location>
</feature>
<evidence type="ECO:0000313" key="3">
    <source>
        <dbReference type="EMBL" id="VEU42195.1"/>
    </source>
</evidence>
<dbReference type="Proteomes" id="UP000291116">
    <property type="component" value="Unassembled WGS sequence"/>
</dbReference>
<organism evidence="3 4">
    <name type="scientific">Pseudo-nitzschia multistriata</name>
    <dbReference type="NCBI Taxonomy" id="183589"/>
    <lineage>
        <taxon>Eukaryota</taxon>
        <taxon>Sar</taxon>
        <taxon>Stramenopiles</taxon>
        <taxon>Ochrophyta</taxon>
        <taxon>Bacillariophyta</taxon>
        <taxon>Bacillariophyceae</taxon>
        <taxon>Bacillariophycidae</taxon>
        <taxon>Bacillariales</taxon>
        <taxon>Bacillariaceae</taxon>
        <taxon>Pseudo-nitzschia</taxon>
    </lineage>
</organism>
<keyword evidence="2" id="KW-1133">Transmembrane helix</keyword>
<feature type="compositionally biased region" description="Basic and acidic residues" evidence="1">
    <location>
        <begin position="1"/>
        <end position="25"/>
    </location>
</feature>
<feature type="transmembrane region" description="Helical" evidence="2">
    <location>
        <begin position="261"/>
        <end position="281"/>
    </location>
</feature>
<proteinExistence type="predicted"/>
<sequence length="378" mass="43483">MDEEKGKREERRAFVDSSSESREMESLAPAVDEVGGDGQTSERSFGDDSNDDGDSVAEGTGFLEMMPMKGSSRQYLPVPSSTNASPSFSSDESGWSLFLHKTLLTDEGIAFRGFPLLESSGFSTKLLKFVCWTFLSICLVHLVVAQFFDDRDMFLRLSYVWKYEGDLIVRDCFVFFVVGRLWEKPGIDHLAWMGTALVANIYFESQNYIWFLQHSVTLFQMHCMWPWELWIFALALIVSAALLILLHALKAWNERILFVKLTEMGLCILFFIAPMITSNFFHMHHWYAGWLMGMHFNYDVWWSRLAMAWCWGMYVNGVAVYGRDPVMTCEYSYFLSLDNRCPYISCYLEGLADENNTEVVEMVPVDWRNCSATTGFIP</sequence>
<dbReference type="EMBL" id="CAACVS010000419">
    <property type="protein sequence ID" value="VEU42195.1"/>
    <property type="molecule type" value="Genomic_DNA"/>
</dbReference>
<name>A0A448ZJJ9_9STRA</name>
<keyword evidence="2" id="KW-0812">Transmembrane</keyword>
<feature type="transmembrane region" description="Helical" evidence="2">
    <location>
        <begin position="301"/>
        <end position="322"/>
    </location>
</feature>